<dbReference type="Gene3D" id="3.40.630.30">
    <property type="match status" value="1"/>
</dbReference>
<reference evidence="4 5" key="1">
    <citation type="submission" date="2015-05" db="EMBL/GenBank/DDBJ databases">
        <title>Genome sequencing and analysis of members of genus Stenotrophomonas.</title>
        <authorList>
            <person name="Patil P.P."/>
            <person name="Midha S."/>
            <person name="Patil P.B."/>
        </authorList>
    </citation>
    <scope>NUCLEOTIDE SEQUENCE [LARGE SCALE GENOMIC DNA]</scope>
    <source>
        <strain evidence="4 5">DSM 18941</strain>
    </source>
</reference>
<dbReference type="SUPFAM" id="SSF55729">
    <property type="entry name" value="Acyl-CoA N-acyltransferases (Nat)"/>
    <property type="match status" value="1"/>
</dbReference>
<dbReference type="Proteomes" id="UP000051863">
    <property type="component" value="Unassembled WGS sequence"/>
</dbReference>
<accession>A0A0R0CY06</accession>
<dbReference type="EMBL" id="LDJJ01000009">
    <property type="protein sequence ID" value="KRG71410.1"/>
    <property type="molecule type" value="Genomic_DNA"/>
</dbReference>
<comment type="caution">
    <text evidence="4">The sequence shown here is derived from an EMBL/GenBank/DDBJ whole genome shotgun (WGS) entry which is preliminary data.</text>
</comment>
<dbReference type="InterPro" id="IPR016181">
    <property type="entry name" value="Acyl_CoA_acyltransferase"/>
</dbReference>
<evidence type="ECO:0000313" key="5">
    <source>
        <dbReference type="Proteomes" id="UP000051863"/>
    </source>
</evidence>
<dbReference type="InterPro" id="IPR000182">
    <property type="entry name" value="GNAT_dom"/>
</dbReference>
<organism evidence="4 5">
    <name type="scientific">Stenotrophomonas terrae</name>
    <dbReference type="NCBI Taxonomy" id="405446"/>
    <lineage>
        <taxon>Bacteria</taxon>
        <taxon>Pseudomonadati</taxon>
        <taxon>Pseudomonadota</taxon>
        <taxon>Gammaproteobacteria</taxon>
        <taxon>Lysobacterales</taxon>
        <taxon>Lysobacteraceae</taxon>
        <taxon>Stenotrophomonas</taxon>
    </lineage>
</organism>
<proteinExistence type="predicted"/>
<dbReference type="GO" id="GO:0016747">
    <property type="term" value="F:acyltransferase activity, transferring groups other than amino-acyl groups"/>
    <property type="evidence" value="ECO:0007669"/>
    <property type="project" value="InterPro"/>
</dbReference>
<dbReference type="PROSITE" id="PS51186">
    <property type="entry name" value="GNAT"/>
    <property type="match status" value="1"/>
</dbReference>
<dbReference type="Pfam" id="PF00583">
    <property type="entry name" value="Acetyltransf_1"/>
    <property type="match status" value="1"/>
</dbReference>
<evidence type="ECO:0000313" key="4">
    <source>
        <dbReference type="EMBL" id="KRG71410.1"/>
    </source>
</evidence>
<evidence type="ECO:0000256" key="1">
    <source>
        <dbReference type="ARBA" id="ARBA00022679"/>
    </source>
</evidence>
<evidence type="ECO:0000259" key="3">
    <source>
        <dbReference type="PROSITE" id="PS51186"/>
    </source>
</evidence>
<gene>
    <name evidence="4" type="ORF">ABB27_03700</name>
</gene>
<sequence>MSKSPEPRLAQREELALLPRIEARAAERLHGHPAARIFAASLTDRQLFEQAWQQGMLWVIASGHELAGYLMAGVLGADFHIQQMDVAPEHGRKGLGRALLRHALEQGRARGHQRAVLSTLSDVAWNAPFYASEGFREWPAQDWSAEMREVMAAETAAGFPMELRLAMQRALE</sequence>
<dbReference type="PANTHER" id="PTHR43800:SF1">
    <property type="entry name" value="PEPTIDYL-LYSINE N-ACETYLTRANSFERASE YJAB"/>
    <property type="match status" value="1"/>
</dbReference>
<dbReference type="PANTHER" id="PTHR43800">
    <property type="entry name" value="PEPTIDYL-LYSINE N-ACETYLTRANSFERASE YJAB"/>
    <property type="match status" value="1"/>
</dbReference>
<feature type="domain" description="N-acetyltransferase" evidence="3">
    <location>
        <begin position="5"/>
        <end position="166"/>
    </location>
</feature>
<evidence type="ECO:0000256" key="2">
    <source>
        <dbReference type="ARBA" id="ARBA00023315"/>
    </source>
</evidence>
<keyword evidence="2" id="KW-0012">Acyltransferase</keyword>
<dbReference type="CDD" id="cd04301">
    <property type="entry name" value="NAT_SF"/>
    <property type="match status" value="1"/>
</dbReference>
<protein>
    <submittedName>
        <fullName evidence="4">Acetyltransferase</fullName>
    </submittedName>
</protein>
<name>A0A0R0CY06_9GAMM</name>
<dbReference type="PATRIC" id="fig|405446.3.peg.3886"/>
<keyword evidence="5" id="KW-1185">Reference proteome</keyword>
<keyword evidence="1 4" id="KW-0808">Transferase</keyword>
<dbReference type="AlphaFoldDB" id="A0A0R0CY06"/>